<protein>
    <submittedName>
        <fullName evidence="12">Class I sirtuins SIR2 family protein</fullName>
    </submittedName>
</protein>
<dbReference type="SUPFAM" id="SSF52467">
    <property type="entry name" value="DHS-like NAD/FAD-binding domain"/>
    <property type="match status" value="1"/>
</dbReference>
<keyword evidence="7" id="KW-0520">NAD</keyword>
<comment type="caution">
    <text evidence="12">The sequence shown here is derived from an EMBL/GenBank/DDBJ whole genome shotgun (WGS) entry which is preliminary data.</text>
</comment>
<feature type="region of interest" description="Disordered" evidence="10">
    <location>
        <begin position="295"/>
        <end position="318"/>
    </location>
</feature>
<feature type="compositionally biased region" description="Basic and acidic residues" evidence="10">
    <location>
        <begin position="341"/>
        <end position="350"/>
    </location>
</feature>
<evidence type="ECO:0000256" key="4">
    <source>
        <dbReference type="ARBA" id="ARBA00022679"/>
    </source>
</evidence>
<keyword evidence="5 9" id="KW-0479">Metal-binding</keyword>
<feature type="binding site" evidence="9">
    <location>
        <position position="165"/>
    </location>
    <ligand>
        <name>Zn(2+)</name>
        <dbReference type="ChEBI" id="CHEBI:29105"/>
    </ligand>
</feature>
<comment type="subcellular location">
    <subcellularLocation>
        <location evidence="2">Mitochondrion</location>
    </subcellularLocation>
</comment>
<dbReference type="InterPro" id="IPR029035">
    <property type="entry name" value="DHS-like_NAD/FAD-binding_dom"/>
</dbReference>
<dbReference type="PANTHER" id="PTHR11085:SF6">
    <property type="entry name" value="NAD-DEPENDENT PROTEIN DEACETYLASE SIRTUIN-2"/>
    <property type="match status" value="1"/>
</dbReference>
<dbReference type="PROSITE" id="PS50305">
    <property type="entry name" value="SIRTUIN"/>
    <property type="match status" value="1"/>
</dbReference>
<evidence type="ECO:0000256" key="7">
    <source>
        <dbReference type="ARBA" id="ARBA00023027"/>
    </source>
</evidence>
<evidence type="ECO:0000256" key="5">
    <source>
        <dbReference type="ARBA" id="ARBA00022723"/>
    </source>
</evidence>
<keyword evidence="13" id="KW-1185">Reference proteome</keyword>
<keyword evidence="8" id="KW-0496">Mitochondrion</keyword>
<keyword evidence="6 9" id="KW-0862">Zinc</keyword>
<dbReference type="CDD" id="cd01408">
    <property type="entry name" value="SIRT1"/>
    <property type="match status" value="1"/>
</dbReference>
<dbReference type="InterPro" id="IPR003000">
    <property type="entry name" value="Sirtuin"/>
</dbReference>
<evidence type="ECO:0000313" key="12">
    <source>
        <dbReference type="EMBL" id="KAF8469379.1"/>
    </source>
</evidence>
<evidence type="ECO:0000256" key="2">
    <source>
        <dbReference type="ARBA" id="ARBA00004173"/>
    </source>
</evidence>
<feature type="binding site" evidence="9">
    <location>
        <position position="189"/>
    </location>
    <ligand>
        <name>Zn(2+)</name>
        <dbReference type="ChEBI" id="CHEBI:29105"/>
    </ligand>
</feature>
<evidence type="ECO:0000313" key="13">
    <source>
        <dbReference type="Proteomes" id="UP000759537"/>
    </source>
</evidence>
<dbReference type="InterPro" id="IPR026590">
    <property type="entry name" value="Ssirtuin_cat_dom"/>
</dbReference>
<dbReference type="Pfam" id="PF02146">
    <property type="entry name" value="SIR2"/>
    <property type="match status" value="1"/>
</dbReference>
<name>A0A9P5JX73_9AGAM</name>
<feature type="active site" description="Proton acceptor" evidence="9">
    <location>
        <position position="157"/>
    </location>
</feature>
<evidence type="ECO:0000256" key="10">
    <source>
        <dbReference type="SAM" id="MobiDB-lite"/>
    </source>
</evidence>
<evidence type="ECO:0000259" key="11">
    <source>
        <dbReference type="PROSITE" id="PS50305"/>
    </source>
</evidence>
<feature type="binding site" evidence="9">
    <location>
        <position position="168"/>
    </location>
    <ligand>
        <name>Zn(2+)</name>
        <dbReference type="ChEBI" id="CHEBI:29105"/>
    </ligand>
</feature>
<dbReference type="AlphaFoldDB" id="A0A9P5JX73"/>
<evidence type="ECO:0000256" key="8">
    <source>
        <dbReference type="ARBA" id="ARBA00023128"/>
    </source>
</evidence>
<keyword evidence="4" id="KW-0808">Transferase</keyword>
<dbReference type="Gene3D" id="3.40.50.1220">
    <property type="entry name" value="TPP-binding domain"/>
    <property type="match status" value="1"/>
</dbReference>
<dbReference type="GO" id="GO:0070403">
    <property type="term" value="F:NAD+ binding"/>
    <property type="evidence" value="ECO:0007669"/>
    <property type="project" value="InterPro"/>
</dbReference>
<dbReference type="GO" id="GO:0046872">
    <property type="term" value="F:metal ion binding"/>
    <property type="evidence" value="ECO:0007669"/>
    <property type="project" value="UniProtKB-KW"/>
</dbReference>
<organism evidence="12 13">
    <name type="scientific">Russula ochroleuca</name>
    <dbReference type="NCBI Taxonomy" id="152965"/>
    <lineage>
        <taxon>Eukaryota</taxon>
        <taxon>Fungi</taxon>
        <taxon>Dikarya</taxon>
        <taxon>Basidiomycota</taxon>
        <taxon>Agaricomycotina</taxon>
        <taxon>Agaricomycetes</taxon>
        <taxon>Russulales</taxon>
        <taxon>Russulaceae</taxon>
        <taxon>Russula</taxon>
    </lineage>
</organism>
<feature type="region of interest" description="Disordered" evidence="10">
    <location>
        <begin position="337"/>
        <end position="391"/>
    </location>
</feature>
<sequence>MGDYGINLLKGALGSGSGLAAGKSTSRPFKKKNVPSLAQYIQSDACQNIYLMLGAGVSTSAGIPDFRSPDTGLYANLARLNLPYPEAVFDIGFFKRNPRPFYTLAKELYPGKYRPTPTHSFIKLLSDKGLLGLCFTQNIDTLERRAGIPAGKIIEAHGSFATQRCIECKRSFSDTEMKEFVEEERIPRCKSCKGLVKPDIVFFGESLPTNFFGSLGQLNDADLLIVIGTSLTVHPFASLVNMVENRCPRVLINLDKVGGIGSGKNDLVLLGKCDDIIRDLAKELGWEEELDKEWATTAGSLDTNEVTPQPSTEEKDLTIGTKLDLEIEKIADRVAGSLSVSERETDRPGVKADASIQDVGGKERAGAQPKTPQKDLKGGEQSSEPKVKGVL</sequence>
<dbReference type="GO" id="GO:0005739">
    <property type="term" value="C:mitochondrion"/>
    <property type="evidence" value="ECO:0007669"/>
    <property type="project" value="UniProtKB-SubCell"/>
</dbReference>
<dbReference type="Gene3D" id="3.30.1600.10">
    <property type="entry name" value="SIR2/SIRT2 'Small Domain"/>
    <property type="match status" value="1"/>
</dbReference>
<dbReference type="GO" id="GO:0005634">
    <property type="term" value="C:nucleus"/>
    <property type="evidence" value="ECO:0007669"/>
    <property type="project" value="TreeGrafter"/>
</dbReference>
<dbReference type="OrthoDB" id="420264at2759"/>
<gene>
    <name evidence="12" type="ORF">DFH94DRAFT_773405</name>
</gene>
<accession>A0A9P5JX73</accession>
<comment type="cofactor">
    <cofactor evidence="1">
        <name>Zn(2+)</name>
        <dbReference type="ChEBI" id="CHEBI:29105"/>
    </cofactor>
</comment>
<dbReference type="InterPro" id="IPR026591">
    <property type="entry name" value="Sirtuin_cat_small_dom_sf"/>
</dbReference>
<feature type="domain" description="Deacetylase sirtuin-type" evidence="11">
    <location>
        <begin position="27"/>
        <end position="287"/>
    </location>
</feature>
<evidence type="ECO:0000256" key="1">
    <source>
        <dbReference type="ARBA" id="ARBA00001947"/>
    </source>
</evidence>
<dbReference type="PANTHER" id="PTHR11085">
    <property type="entry name" value="NAD-DEPENDENT PROTEIN DEACYLASE SIRTUIN-5, MITOCHONDRIAL-RELATED"/>
    <property type="match status" value="1"/>
</dbReference>
<dbReference type="InterPro" id="IPR050134">
    <property type="entry name" value="NAD-dep_sirtuin_deacylases"/>
</dbReference>
<evidence type="ECO:0000256" key="3">
    <source>
        <dbReference type="ARBA" id="ARBA00006924"/>
    </source>
</evidence>
<feature type="compositionally biased region" description="Basic and acidic residues" evidence="10">
    <location>
        <begin position="372"/>
        <end position="391"/>
    </location>
</feature>
<feature type="compositionally biased region" description="Polar residues" evidence="10">
    <location>
        <begin position="297"/>
        <end position="311"/>
    </location>
</feature>
<reference evidence="12" key="2">
    <citation type="journal article" date="2020" name="Nat. Commun.">
        <title>Large-scale genome sequencing of mycorrhizal fungi provides insights into the early evolution of symbiotic traits.</title>
        <authorList>
            <person name="Miyauchi S."/>
            <person name="Kiss E."/>
            <person name="Kuo A."/>
            <person name="Drula E."/>
            <person name="Kohler A."/>
            <person name="Sanchez-Garcia M."/>
            <person name="Morin E."/>
            <person name="Andreopoulos B."/>
            <person name="Barry K.W."/>
            <person name="Bonito G."/>
            <person name="Buee M."/>
            <person name="Carver A."/>
            <person name="Chen C."/>
            <person name="Cichocki N."/>
            <person name="Clum A."/>
            <person name="Culley D."/>
            <person name="Crous P.W."/>
            <person name="Fauchery L."/>
            <person name="Girlanda M."/>
            <person name="Hayes R.D."/>
            <person name="Keri Z."/>
            <person name="LaButti K."/>
            <person name="Lipzen A."/>
            <person name="Lombard V."/>
            <person name="Magnuson J."/>
            <person name="Maillard F."/>
            <person name="Murat C."/>
            <person name="Nolan M."/>
            <person name="Ohm R.A."/>
            <person name="Pangilinan J."/>
            <person name="Pereira M.F."/>
            <person name="Perotto S."/>
            <person name="Peter M."/>
            <person name="Pfister S."/>
            <person name="Riley R."/>
            <person name="Sitrit Y."/>
            <person name="Stielow J.B."/>
            <person name="Szollosi G."/>
            <person name="Zifcakova L."/>
            <person name="Stursova M."/>
            <person name="Spatafora J.W."/>
            <person name="Tedersoo L."/>
            <person name="Vaario L.M."/>
            <person name="Yamada A."/>
            <person name="Yan M."/>
            <person name="Wang P."/>
            <person name="Xu J."/>
            <person name="Bruns T."/>
            <person name="Baldrian P."/>
            <person name="Vilgalys R."/>
            <person name="Dunand C."/>
            <person name="Henrissat B."/>
            <person name="Grigoriev I.V."/>
            <person name="Hibbett D."/>
            <person name="Nagy L.G."/>
            <person name="Martin F.M."/>
        </authorList>
    </citation>
    <scope>NUCLEOTIDE SEQUENCE</scope>
    <source>
        <strain evidence="12">Prilba</strain>
    </source>
</reference>
<evidence type="ECO:0000256" key="6">
    <source>
        <dbReference type="ARBA" id="ARBA00022833"/>
    </source>
</evidence>
<dbReference type="Proteomes" id="UP000759537">
    <property type="component" value="Unassembled WGS sequence"/>
</dbReference>
<comment type="similarity">
    <text evidence="3">Belongs to the sirtuin family. Class I subfamily.</text>
</comment>
<dbReference type="GO" id="GO:0017136">
    <property type="term" value="F:histone deacetylase activity, NAD-dependent"/>
    <property type="evidence" value="ECO:0007669"/>
    <property type="project" value="TreeGrafter"/>
</dbReference>
<proteinExistence type="inferred from homology"/>
<dbReference type="EMBL" id="WHVB01000028">
    <property type="protein sequence ID" value="KAF8469379.1"/>
    <property type="molecule type" value="Genomic_DNA"/>
</dbReference>
<reference evidence="12" key="1">
    <citation type="submission" date="2019-10" db="EMBL/GenBank/DDBJ databases">
        <authorList>
            <consortium name="DOE Joint Genome Institute"/>
            <person name="Kuo A."/>
            <person name="Miyauchi S."/>
            <person name="Kiss E."/>
            <person name="Drula E."/>
            <person name="Kohler A."/>
            <person name="Sanchez-Garcia M."/>
            <person name="Andreopoulos B."/>
            <person name="Barry K.W."/>
            <person name="Bonito G."/>
            <person name="Buee M."/>
            <person name="Carver A."/>
            <person name="Chen C."/>
            <person name="Cichocki N."/>
            <person name="Clum A."/>
            <person name="Culley D."/>
            <person name="Crous P.W."/>
            <person name="Fauchery L."/>
            <person name="Girlanda M."/>
            <person name="Hayes R."/>
            <person name="Keri Z."/>
            <person name="LaButti K."/>
            <person name="Lipzen A."/>
            <person name="Lombard V."/>
            <person name="Magnuson J."/>
            <person name="Maillard F."/>
            <person name="Morin E."/>
            <person name="Murat C."/>
            <person name="Nolan M."/>
            <person name="Ohm R."/>
            <person name="Pangilinan J."/>
            <person name="Pereira M."/>
            <person name="Perotto S."/>
            <person name="Peter M."/>
            <person name="Riley R."/>
            <person name="Sitrit Y."/>
            <person name="Stielow B."/>
            <person name="Szollosi G."/>
            <person name="Zifcakova L."/>
            <person name="Stursova M."/>
            <person name="Spatafora J.W."/>
            <person name="Tedersoo L."/>
            <person name="Vaario L.-M."/>
            <person name="Yamada A."/>
            <person name="Yan M."/>
            <person name="Wang P."/>
            <person name="Xu J."/>
            <person name="Bruns T."/>
            <person name="Baldrian P."/>
            <person name="Vilgalys R."/>
            <person name="Henrissat B."/>
            <person name="Grigoriev I.V."/>
            <person name="Hibbett D."/>
            <person name="Nagy L.G."/>
            <person name="Martin F.M."/>
        </authorList>
    </citation>
    <scope>NUCLEOTIDE SEQUENCE</scope>
    <source>
        <strain evidence="12">Prilba</strain>
    </source>
</reference>
<feature type="binding site" evidence="9">
    <location>
        <position position="192"/>
    </location>
    <ligand>
        <name>Zn(2+)</name>
        <dbReference type="ChEBI" id="CHEBI:29105"/>
    </ligand>
</feature>
<evidence type="ECO:0000256" key="9">
    <source>
        <dbReference type="PROSITE-ProRule" id="PRU00236"/>
    </source>
</evidence>